<evidence type="ECO:0000313" key="3">
    <source>
        <dbReference type="Proteomes" id="UP001288620"/>
    </source>
</evidence>
<keyword evidence="3" id="KW-1185">Reference proteome</keyword>
<dbReference type="Pfam" id="PF04965">
    <property type="entry name" value="GPW_gp25"/>
    <property type="match status" value="1"/>
</dbReference>
<gene>
    <name evidence="2" type="ORF">N4G40_07880</name>
</gene>
<dbReference type="InterPro" id="IPR007048">
    <property type="entry name" value="IraD/Gp25-like"/>
</dbReference>
<reference evidence="3" key="1">
    <citation type="submission" date="2023-07" db="EMBL/GenBank/DDBJ databases">
        <title>Structural and functional analysis of rice phyllospheric bacteria for their antimicrobial properties and defense elicitation against blast disease.</title>
        <authorList>
            <person name="Sahu K.P."/>
            <person name="Asharani P."/>
            <person name="Kumar M."/>
            <person name="Reddy B."/>
            <person name="Kumar A."/>
        </authorList>
    </citation>
    <scope>NUCLEOTIDE SEQUENCE [LARGE SCALE GENOMIC DNA]</scope>
    <source>
        <strain evidence="3">OsEp_Plm_30P10</strain>
    </source>
</reference>
<dbReference type="RefSeq" id="WP_322542202.1">
    <property type="nucleotide sequence ID" value="NZ_JAOBTT010000001.1"/>
</dbReference>
<comment type="caution">
    <text evidence="2">The sequence shown here is derived from an EMBL/GenBank/DDBJ whole genome shotgun (WGS) entry which is preliminary data.</text>
</comment>
<dbReference type="Proteomes" id="UP001288620">
    <property type="component" value="Unassembled WGS sequence"/>
</dbReference>
<feature type="domain" description="IraD/Gp25-like" evidence="1">
    <location>
        <begin position="19"/>
        <end position="87"/>
    </location>
</feature>
<evidence type="ECO:0000313" key="2">
    <source>
        <dbReference type="EMBL" id="MDZ7278193.1"/>
    </source>
</evidence>
<dbReference type="EMBL" id="JAOBTT010000001">
    <property type="protein sequence ID" value="MDZ7278193.1"/>
    <property type="molecule type" value="Genomic_DNA"/>
</dbReference>
<protein>
    <submittedName>
        <fullName evidence="2">GPW/gp25 family protein</fullName>
    </submittedName>
</protein>
<proteinExistence type="predicted"/>
<sequence>MTTAIYTGMNRESGGAFDGLDHIRQTIRDILTTPLDSGVMRRLYGSLLSALIDQPQSEALLLQNISAYYMATQQWDPRLTLTAINFASDFNGAMLVELTGNRTDSAQPRSFWRCSAYLGTQTYA</sequence>
<dbReference type="Gene3D" id="3.10.450.40">
    <property type="match status" value="1"/>
</dbReference>
<name>A0ABU5LE14_9GAMM</name>
<evidence type="ECO:0000259" key="1">
    <source>
        <dbReference type="Pfam" id="PF04965"/>
    </source>
</evidence>
<accession>A0ABU5LE14</accession>
<dbReference type="SUPFAM" id="SSF160719">
    <property type="entry name" value="gpW/gp25-like"/>
    <property type="match status" value="1"/>
</dbReference>
<organism evidence="2 3">
    <name type="scientific">Pantoea eucrina</name>
    <dbReference type="NCBI Taxonomy" id="472693"/>
    <lineage>
        <taxon>Bacteria</taxon>
        <taxon>Pseudomonadati</taxon>
        <taxon>Pseudomonadota</taxon>
        <taxon>Gammaproteobacteria</taxon>
        <taxon>Enterobacterales</taxon>
        <taxon>Erwiniaceae</taxon>
        <taxon>Pantoea</taxon>
    </lineage>
</organism>